<reference evidence="2 3" key="1">
    <citation type="journal article" date="2014" name="Genome Announc.">
        <title>Genome Sequence and Methylome of Soil Bacterium Gemmatirosa kalamazoonensis KBS708T, a Member of the Rarely Cultivated Gemmatimonadetes Phylum.</title>
        <authorList>
            <person name="Debruyn J.M."/>
            <person name="Radosevich M."/>
            <person name="Wommack K.E."/>
            <person name="Polson S.W."/>
            <person name="Hauser L.J."/>
            <person name="Fawaz M.N."/>
            <person name="Korlach J."/>
            <person name="Tsai Y.C."/>
        </authorList>
    </citation>
    <scope>NUCLEOTIDE SEQUENCE [LARGE SCALE GENOMIC DNA]</scope>
    <source>
        <strain evidence="2 3">KBS708</strain>
    </source>
</reference>
<evidence type="ECO:0000313" key="3">
    <source>
        <dbReference type="Proteomes" id="UP000019151"/>
    </source>
</evidence>
<gene>
    <name evidence="2" type="ORF">J421_3688</name>
</gene>
<dbReference type="KEGG" id="gba:J421_3688"/>
<proteinExistence type="predicted"/>
<dbReference type="Proteomes" id="UP000019151">
    <property type="component" value="Chromosome"/>
</dbReference>
<protein>
    <submittedName>
        <fullName evidence="2">Uncharacterized protein</fullName>
    </submittedName>
</protein>
<sequence length="81" mass="8285">MPPVRGTSPIDANVTCRATGAPRSASESSHADTGFGIGEFLPNDRSPPSSARDCVRADCATLLAKESMATSAATPSAMDDM</sequence>
<dbReference type="HOGENOM" id="CLU_2568978_0_0_0"/>
<feature type="region of interest" description="Disordered" evidence="1">
    <location>
        <begin position="1"/>
        <end position="52"/>
    </location>
</feature>
<organism evidence="2 3">
    <name type="scientific">Gemmatirosa kalamazoonensis</name>
    <dbReference type="NCBI Taxonomy" id="861299"/>
    <lineage>
        <taxon>Bacteria</taxon>
        <taxon>Pseudomonadati</taxon>
        <taxon>Gemmatimonadota</taxon>
        <taxon>Gemmatimonadia</taxon>
        <taxon>Gemmatimonadales</taxon>
        <taxon>Gemmatimonadaceae</taxon>
        <taxon>Gemmatirosa</taxon>
    </lineage>
</organism>
<dbReference type="AlphaFoldDB" id="W0RLP1"/>
<accession>W0RLP1</accession>
<dbReference type="EMBL" id="CP007128">
    <property type="protein sequence ID" value="AHG91225.1"/>
    <property type="molecule type" value="Genomic_DNA"/>
</dbReference>
<evidence type="ECO:0000313" key="2">
    <source>
        <dbReference type="EMBL" id="AHG91225.1"/>
    </source>
</evidence>
<dbReference type="InParanoid" id="W0RLP1"/>
<keyword evidence="3" id="KW-1185">Reference proteome</keyword>
<evidence type="ECO:0000256" key="1">
    <source>
        <dbReference type="SAM" id="MobiDB-lite"/>
    </source>
</evidence>
<name>W0RLP1_9BACT</name>